<keyword evidence="3 10" id="KW-0812">Transmembrane</keyword>
<dbReference type="InterPro" id="IPR001594">
    <property type="entry name" value="Palmitoyltrfase_DHHC"/>
</dbReference>
<comment type="domain">
    <text evidence="10">The DHHC domain is required for palmitoyltransferase activity.</text>
</comment>
<evidence type="ECO:0000256" key="3">
    <source>
        <dbReference type="ARBA" id="ARBA00022692"/>
    </source>
</evidence>
<dbReference type="GO" id="GO:0019706">
    <property type="term" value="F:protein-cysteine S-palmitoyltransferase activity"/>
    <property type="evidence" value="ECO:0007669"/>
    <property type="project" value="UniProtKB-EC"/>
</dbReference>
<dbReference type="PANTHER" id="PTHR12246">
    <property type="entry name" value="PALMITOYLTRANSFERASE ZDHHC16"/>
    <property type="match status" value="1"/>
</dbReference>
<dbReference type="Pfam" id="PF01529">
    <property type="entry name" value="DHHC"/>
    <property type="match status" value="1"/>
</dbReference>
<keyword evidence="7" id="KW-0449">Lipoprotein</keyword>
<protein>
    <recommendedName>
        <fullName evidence="10">Palmitoyltransferase</fullName>
        <ecNumber evidence="10">2.3.1.225</ecNumber>
    </recommendedName>
</protein>
<organism evidence="13 14">
    <name type="scientific">Cryptococcus floricola</name>
    <dbReference type="NCBI Taxonomy" id="2591691"/>
    <lineage>
        <taxon>Eukaryota</taxon>
        <taxon>Fungi</taxon>
        <taxon>Dikarya</taxon>
        <taxon>Basidiomycota</taxon>
        <taxon>Agaricomycotina</taxon>
        <taxon>Tremellomycetes</taxon>
        <taxon>Tremellales</taxon>
        <taxon>Cryptococcaceae</taxon>
        <taxon>Cryptococcus</taxon>
    </lineage>
</organism>
<evidence type="ECO:0000259" key="12">
    <source>
        <dbReference type="Pfam" id="PF01529"/>
    </source>
</evidence>
<keyword evidence="14" id="KW-1185">Reference proteome</keyword>
<evidence type="ECO:0000313" key="14">
    <source>
        <dbReference type="Proteomes" id="UP000322245"/>
    </source>
</evidence>
<accession>A0A5D3APD3</accession>
<feature type="domain" description="Palmitoyltransferase DHHC" evidence="12">
    <location>
        <begin position="251"/>
        <end position="402"/>
    </location>
</feature>
<gene>
    <name evidence="13" type="ORF">B9479_007522</name>
</gene>
<dbReference type="Proteomes" id="UP000322245">
    <property type="component" value="Unassembled WGS sequence"/>
</dbReference>
<evidence type="ECO:0000256" key="5">
    <source>
        <dbReference type="ARBA" id="ARBA00023136"/>
    </source>
</evidence>
<feature type="compositionally biased region" description="Polar residues" evidence="11">
    <location>
        <begin position="170"/>
        <end position="182"/>
    </location>
</feature>
<feature type="transmembrane region" description="Helical" evidence="10">
    <location>
        <begin position="56"/>
        <end position="73"/>
    </location>
</feature>
<comment type="similarity">
    <text evidence="10">Belongs to the DHHC palmitoyltransferase family.</text>
</comment>
<evidence type="ECO:0000313" key="13">
    <source>
        <dbReference type="EMBL" id="TYJ51880.1"/>
    </source>
</evidence>
<evidence type="ECO:0000256" key="10">
    <source>
        <dbReference type="RuleBase" id="RU079119"/>
    </source>
</evidence>
<keyword evidence="2 10" id="KW-0808">Transferase</keyword>
<comment type="caution">
    <text evidence="13">The sequence shown here is derived from an EMBL/GenBank/DDBJ whole genome shotgun (WGS) entry which is preliminary data.</text>
</comment>
<feature type="transmembrane region" description="Helical" evidence="10">
    <location>
        <begin position="364"/>
        <end position="390"/>
    </location>
</feature>
<proteinExistence type="inferred from homology"/>
<evidence type="ECO:0000256" key="4">
    <source>
        <dbReference type="ARBA" id="ARBA00022989"/>
    </source>
</evidence>
<dbReference type="InterPro" id="IPR039859">
    <property type="entry name" value="PFA4/ZDH16/20/ERF2-like"/>
</dbReference>
<reference evidence="13 14" key="1">
    <citation type="submission" date="2017-05" db="EMBL/GenBank/DDBJ databases">
        <title>The Genome Sequence of Tsuchiyaea wingfieldii DSM 27421.</title>
        <authorList>
            <person name="Cuomo C."/>
            <person name="Passer A."/>
            <person name="Billmyre B."/>
            <person name="Heitman J."/>
        </authorList>
    </citation>
    <scope>NUCLEOTIDE SEQUENCE [LARGE SCALE GENOMIC DNA]</scope>
    <source>
        <strain evidence="13 14">DSM 27421</strain>
    </source>
</reference>
<dbReference type="PROSITE" id="PS50216">
    <property type="entry name" value="DHHC"/>
    <property type="match status" value="1"/>
</dbReference>
<dbReference type="EMBL" id="NIDF01000176">
    <property type="protein sequence ID" value="TYJ51880.1"/>
    <property type="molecule type" value="Genomic_DNA"/>
</dbReference>
<evidence type="ECO:0000256" key="1">
    <source>
        <dbReference type="ARBA" id="ARBA00004141"/>
    </source>
</evidence>
<keyword evidence="6" id="KW-0564">Palmitate</keyword>
<feature type="compositionally biased region" description="Basic and acidic residues" evidence="11">
    <location>
        <begin position="114"/>
        <end position="131"/>
    </location>
</feature>
<feature type="region of interest" description="Disordered" evidence="11">
    <location>
        <begin position="409"/>
        <end position="448"/>
    </location>
</feature>
<feature type="transmembrane region" description="Helical" evidence="10">
    <location>
        <begin position="20"/>
        <end position="44"/>
    </location>
</feature>
<keyword evidence="5 10" id="KW-0472">Membrane</keyword>
<evidence type="ECO:0000256" key="11">
    <source>
        <dbReference type="SAM" id="MobiDB-lite"/>
    </source>
</evidence>
<dbReference type="GO" id="GO:0016020">
    <property type="term" value="C:membrane"/>
    <property type="evidence" value="ECO:0007669"/>
    <property type="project" value="UniProtKB-SubCell"/>
</dbReference>
<feature type="region of interest" description="Disordered" evidence="11">
    <location>
        <begin position="76"/>
        <end position="211"/>
    </location>
</feature>
<sequence length="574" mass="64897">MARQRRRDGVERCLARIPLYFSYTILITTWILFMLFITLGEVLIRRREVGRFLEQIVIYNGLLFMTLLSLFTTSHRSPGSPDQSLAPPFARPPVAPSPLREFSPPSSNRHRTISHSEGDAENGGMHEDDVPLRYLRNSNWTSKRREKDRPSPLPLRSGVRYPPDAPKRSPSPTDLSINTASTERSDFSPFPLSANPLLPHSAEETGEDDSQERIIQATDEALGDTEESTSLLPKENGDVGVSLMAKGSDGGARWCKKCDGWKPDRCHHCRQCDRCVLKMDHHCPWVGSCVGYHNYKSFLLFITYGTLLAIYSVFETSYETYRFFSDPDAAISHRRPSNSNSTVLDDAKNAHMNDWSNDIGLSPAVFMMLTILGVFIGLSVGGLACFHWWLAAHNQTTLENITHSYPSALLDLPPPHSPSSPCSSSPQPRDRNTSSSRESYPEPRRWKPDHMLTRRERERLRHDAKEINVYDLGWRKNLRRVFFGEGEVGVWGILAALWPRAGRSRDARAGHYFEFDAKAFEKLKAVTMELRYGVVKYELEDSDTEESEGEDEDGWEGDGDGVVASEDRDGGDRV</sequence>
<dbReference type="AlphaFoldDB" id="A0A5D3APD3"/>
<comment type="catalytic activity">
    <reaction evidence="9 10">
        <text>L-cysteinyl-[protein] + hexadecanoyl-CoA = S-hexadecanoyl-L-cysteinyl-[protein] + CoA</text>
        <dbReference type="Rhea" id="RHEA:36683"/>
        <dbReference type="Rhea" id="RHEA-COMP:10131"/>
        <dbReference type="Rhea" id="RHEA-COMP:11032"/>
        <dbReference type="ChEBI" id="CHEBI:29950"/>
        <dbReference type="ChEBI" id="CHEBI:57287"/>
        <dbReference type="ChEBI" id="CHEBI:57379"/>
        <dbReference type="ChEBI" id="CHEBI:74151"/>
        <dbReference type="EC" id="2.3.1.225"/>
    </reaction>
</comment>
<name>A0A5D3APD3_9TREE</name>
<keyword evidence="4 10" id="KW-1133">Transmembrane helix</keyword>
<feature type="compositionally biased region" description="Acidic residues" evidence="11">
    <location>
        <begin position="540"/>
        <end position="559"/>
    </location>
</feature>
<dbReference type="EC" id="2.3.1.225" evidence="10"/>
<evidence type="ECO:0000256" key="6">
    <source>
        <dbReference type="ARBA" id="ARBA00023139"/>
    </source>
</evidence>
<feature type="region of interest" description="Disordered" evidence="11">
    <location>
        <begin position="540"/>
        <end position="574"/>
    </location>
</feature>
<comment type="subcellular location">
    <subcellularLocation>
        <location evidence="1">Membrane</location>
        <topology evidence="1">Multi-pass membrane protein</topology>
    </subcellularLocation>
</comment>
<feature type="compositionally biased region" description="Basic and acidic residues" evidence="11">
    <location>
        <begin position="565"/>
        <end position="574"/>
    </location>
</feature>
<keyword evidence="8 10" id="KW-0012">Acyltransferase</keyword>
<evidence type="ECO:0000256" key="8">
    <source>
        <dbReference type="ARBA" id="ARBA00023315"/>
    </source>
</evidence>
<evidence type="ECO:0000256" key="9">
    <source>
        <dbReference type="ARBA" id="ARBA00048048"/>
    </source>
</evidence>
<feature type="transmembrane region" description="Helical" evidence="10">
    <location>
        <begin position="298"/>
        <end position="314"/>
    </location>
</feature>
<evidence type="ECO:0000256" key="2">
    <source>
        <dbReference type="ARBA" id="ARBA00022679"/>
    </source>
</evidence>
<feature type="compositionally biased region" description="Basic and acidic residues" evidence="11">
    <location>
        <begin position="439"/>
        <end position="448"/>
    </location>
</feature>
<evidence type="ECO:0000256" key="7">
    <source>
        <dbReference type="ARBA" id="ARBA00023288"/>
    </source>
</evidence>